<sequence length="889" mass="95797">MAHRNSASGPHELPAEDVPSDAPPAYSEMAAPGQIIESNTHMRDDGRIDVDLDSKLGRTLSRIFHAAPPEIPSAPPPIYSEREEQLKTWGVRLNIVIQVVGSRGDVQPFVALGNELQRHGHRVRLATHDTFAQFVRSAGLEFCGIGGDPAELMAYMVKNPGLIPNMKSLRAGDVQKKRAMVELMLDGCWRSCVEPDELTNEPFVADAIIANPPSFAHVHCAQALGVPVHLMFTMPWSSTRAFPHPLANLKYSETERSVANWISYGVVEWMTWQGLGDVINSWRERIDLEPVPMSEGPNLAETLKIPFTYCWSPALVPKPTDWPSHIDVCGFFFREPPMYDPPKDLDAFLRAGSPPVYIGFGSIVIDDPERMTATIISAVKATGVRAIVSRGWSNLGEAESTEQIFYLGDCPHEWLFQHVTAVVHHGGAGTTACGLRYGKPTTIVPFFGDQPFWGNMIAAAGAGPVPIPQKKLNSDNLAEAIRFCLSDDAAQAALSISEKMKEESGVQAAVASFHKNLPLEKLSCDIFPDQPAVWRYTKGKKPMKLSKLATEAIMSKLSIDRKHMKFYETNTIIIENRRWDPVTGASSAMLGTATDITKATTGIFLDPYQEYRKGKATAAAHSAPASRAPSIAESSRTPSPTKSTFSEKPAGPGAKRTNTSSTTATSHSQTPSSAGEGPSTSTSGPLSPTPSSSSDRKKQSLNTAGRMAAASAKSVGAFHSSLFGGLMVDLPLAVTEGMRHLPAAYGDPVRDVGRVTDWKSGAAVAGRNFAWGLAEGMTDIVVQPVRGARQGGAAGAVKGVGKGLVGLGVKTGSAVLGLAAYPGQGIAKTLRGLAHTRTRKEVVERRVGEGLWLFGGGREGRVVDVNWVIDEFERLKKKARSQKKCGLPF</sequence>
<comment type="caution">
    <text evidence="1">The sequence shown here is derived from an EMBL/GenBank/DDBJ whole genome shotgun (WGS) entry which is preliminary data.</text>
</comment>
<protein>
    <submittedName>
        <fullName evidence="1">Uncharacterized protein LTHEOB_6358</fullName>
    </submittedName>
</protein>
<name>A0ACB5RZS4_9PEZI</name>
<dbReference type="Proteomes" id="UP001165186">
    <property type="component" value="Unassembled WGS sequence"/>
</dbReference>
<gene>
    <name evidence="1" type="primary">g3275</name>
    <name evidence="1" type="ORF">NpPPO83_00003275</name>
</gene>
<organism evidence="1 2">
    <name type="scientific">Neofusicoccum parvum</name>
    <dbReference type="NCBI Taxonomy" id="310453"/>
    <lineage>
        <taxon>Eukaryota</taxon>
        <taxon>Fungi</taxon>
        <taxon>Dikarya</taxon>
        <taxon>Ascomycota</taxon>
        <taxon>Pezizomycotina</taxon>
        <taxon>Dothideomycetes</taxon>
        <taxon>Dothideomycetes incertae sedis</taxon>
        <taxon>Botryosphaeriales</taxon>
        <taxon>Botryosphaeriaceae</taxon>
        <taxon>Neofusicoccum</taxon>
    </lineage>
</organism>
<dbReference type="EMBL" id="BSXG01000024">
    <property type="protein sequence ID" value="GME26029.1"/>
    <property type="molecule type" value="Genomic_DNA"/>
</dbReference>
<evidence type="ECO:0000313" key="2">
    <source>
        <dbReference type="Proteomes" id="UP001165186"/>
    </source>
</evidence>
<reference evidence="1" key="1">
    <citation type="submission" date="2024-09" db="EMBL/GenBank/DDBJ databases">
        <title>Draft Genome Sequences of Neofusicoccum parvum.</title>
        <authorList>
            <person name="Ashida A."/>
            <person name="Camagna M."/>
            <person name="Tanaka A."/>
            <person name="Takemoto D."/>
        </authorList>
    </citation>
    <scope>NUCLEOTIDE SEQUENCE</scope>
    <source>
        <strain evidence="1">PPO83</strain>
    </source>
</reference>
<evidence type="ECO:0000313" key="1">
    <source>
        <dbReference type="EMBL" id="GME26029.1"/>
    </source>
</evidence>
<accession>A0ACB5RZS4</accession>
<keyword evidence="2" id="KW-1185">Reference proteome</keyword>
<proteinExistence type="predicted"/>